<keyword evidence="1" id="KW-1133">Transmembrane helix</keyword>
<proteinExistence type="predicted"/>
<reference evidence="2 3" key="1">
    <citation type="journal article" date="2017" name="Int. J. Syst. Evol. Microbiol.">
        <title>Desulfovibrio senegalensis sp. nov., a mesophilic sulfate reducer isolated from marine sediment.</title>
        <authorList>
            <person name="Thioye A."/>
            <person name="Gam Z.B.A."/>
            <person name="Mbengue M."/>
            <person name="Cayol J.L."/>
            <person name="Joseph-Bartoli M."/>
            <person name="Toure-Kane C."/>
            <person name="Labat M."/>
        </authorList>
    </citation>
    <scope>NUCLEOTIDE SEQUENCE [LARGE SCALE GENOMIC DNA]</scope>
    <source>
        <strain evidence="2 3">DSM 101509</strain>
    </source>
</reference>
<protein>
    <submittedName>
        <fullName evidence="2">Uncharacterized protein</fullName>
    </submittedName>
</protein>
<gene>
    <name evidence="2" type="ORF">F8A88_14625</name>
</gene>
<feature type="transmembrane region" description="Helical" evidence="1">
    <location>
        <begin position="269"/>
        <end position="287"/>
    </location>
</feature>
<dbReference type="EMBL" id="WAIE01000009">
    <property type="protein sequence ID" value="KAB1438956.1"/>
    <property type="molecule type" value="Genomic_DNA"/>
</dbReference>
<evidence type="ECO:0000313" key="3">
    <source>
        <dbReference type="Proteomes" id="UP000438699"/>
    </source>
</evidence>
<feature type="transmembrane region" description="Helical" evidence="1">
    <location>
        <begin position="307"/>
        <end position="325"/>
    </location>
</feature>
<evidence type="ECO:0000256" key="1">
    <source>
        <dbReference type="SAM" id="Phobius"/>
    </source>
</evidence>
<comment type="caution">
    <text evidence="2">The sequence shown here is derived from an EMBL/GenBank/DDBJ whole genome shotgun (WGS) entry which is preliminary data.</text>
</comment>
<feature type="transmembrane region" description="Helical" evidence="1">
    <location>
        <begin position="346"/>
        <end position="367"/>
    </location>
</feature>
<feature type="transmembrane region" description="Helical" evidence="1">
    <location>
        <begin position="417"/>
        <end position="437"/>
    </location>
</feature>
<feature type="transmembrane region" description="Helical" evidence="1">
    <location>
        <begin position="387"/>
        <end position="405"/>
    </location>
</feature>
<dbReference type="PROSITE" id="PS51257">
    <property type="entry name" value="PROKAR_LIPOPROTEIN"/>
    <property type="match status" value="1"/>
</dbReference>
<organism evidence="2 3">
    <name type="scientific">Pseudodesulfovibrio senegalensis</name>
    <dbReference type="NCBI Taxonomy" id="1721087"/>
    <lineage>
        <taxon>Bacteria</taxon>
        <taxon>Pseudomonadati</taxon>
        <taxon>Thermodesulfobacteriota</taxon>
        <taxon>Desulfovibrionia</taxon>
        <taxon>Desulfovibrionales</taxon>
        <taxon>Desulfovibrionaceae</taxon>
    </lineage>
</organism>
<feature type="transmembrane region" description="Helical" evidence="1">
    <location>
        <begin position="63"/>
        <end position="79"/>
    </location>
</feature>
<dbReference type="Proteomes" id="UP000438699">
    <property type="component" value="Unassembled WGS sequence"/>
</dbReference>
<accession>A0A6N6N0G4</accession>
<dbReference type="OrthoDB" id="6340177at2"/>
<evidence type="ECO:0000313" key="2">
    <source>
        <dbReference type="EMBL" id="KAB1438956.1"/>
    </source>
</evidence>
<sequence>MPPRAYTWSARFTFFLGVYACAHLALFAMACLFPELVDALINGFFAPEKKSTLSAMGPGERTLFASFVLTGVIPNIPVLKSMDHRARRWLHDRARIPGHAKALIEALIDESAFRPGTITYGRFLKQMALSLDCDPRRLISGADPILSRFAKLAFFANRLHRWESKPSKKHFLNKNCKLYNFFEEGFQSHQDRVRRYCTIDRTNPLLPEYAVDLDRNTGELLHEALEIICCGINRTTPTKAWHGTEFRFFSLYPELPPPQVLGRETITRTLVGIAAASLLTGMGTYFLHLAMHGTVSFIPTPLQTLQWTAYAILIHGLAITFVSLYHMSRTSYRQAKGYNPTRAQPLSIFQCVVGFLLGVAAGAFLFMTAHLVQQHLSPDARSMNMNVLCWTVCPGATGAFISYYIQSMRRLDLSWYWYALMQGLGTQVSVLLAAALMDSGTVLSGNRPFMLLAGFVVGATIGGIFPVNYKKRLMTLGMLPEQRELLPRDKTRIGGGAKGHGVRERT</sequence>
<name>A0A6N6N0G4_9BACT</name>
<keyword evidence="3" id="KW-1185">Reference proteome</keyword>
<feature type="transmembrane region" description="Helical" evidence="1">
    <location>
        <begin position="449"/>
        <end position="469"/>
    </location>
</feature>
<keyword evidence="1" id="KW-0472">Membrane</keyword>
<dbReference type="RefSeq" id="WP_151151926.1">
    <property type="nucleotide sequence ID" value="NZ_WAIE01000009.1"/>
</dbReference>
<keyword evidence="1" id="KW-0812">Transmembrane</keyword>
<dbReference type="AlphaFoldDB" id="A0A6N6N0G4"/>